<protein>
    <recommendedName>
        <fullName evidence="3">YhfM-like domain-containing protein</fullName>
    </recommendedName>
</protein>
<evidence type="ECO:0000256" key="1">
    <source>
        <dbReference type="SAM" id="MobiDB-lite"/>
    </source>
</evidence>
<dbReference type="InterPro" id="IPR058780">
    <property type="entry name" value="YhfM-like_dom"/>
</dbReference>
<feature type="region of interest" description="Disordered" evidence="1">
    <location>
        <begin position="40"/>
        <end position="59"/>
    </location>
</feature>
<proteinExistence type="predicted"/>
<evidence type="ECO:0000256" key="2">
    <source>
        <dbReference type="SAM" id="SignalP"/>
    </source>
</evidence>
<accession>A0A1H8E2J0</accession>
<feature type="signal peptide" evidence="2">
    <location>
        <begin position="1"/>
        <end position="23"/>
    </location>
</feature>
<evidence type="ECO:0000313" key="4">
    <source>
        <dbReference type="EMBL" id="SEN13656.1"/>
    </source>
</evidence>
<dbReference type="EMBL" id="FOCG01000004">
    <property type="protein sequence ID" value="SEN13656.1"/>
    <property type="molecule type" value="Genomic_DNA"/>
</dbReference>
<evidence type="ECO:0000313" key="5">
    <source>
        <dbReference type="Proteomes" id="UP000199158"/>
    </source>
</evidence>
<evidence type="ECO:0000259" key="3">
    <source>
        <dbReference type="Pfam" id="PF26353"/>
    </source>
</evidence>
<keyword evidence="2" id="KW-0732">Signal</keyword>
<organism evidence="4 5">
    <name type="scientific">Hydrogenoanaerobacterium saccharovorans</name>
    <dbReference type="NCBI Taxonomy" id="474960"/>
    <lineage>
        <taxon>Bacteria</taxon>
        <taxon>Bacillati</taxon>
        <taxon>Bacillota</taxon>
        <taxon>Clostridia</taxon>
        <taxon>Eubacteriales</taxon>
        <taxon>Oscillospiraceae</taxon>
        <taxon>Hydrogenoanaerobacterium</taxon>
    </lineage>
</organism>
<gene>
    <name evidence="4" type="ORF">SAMN05216180_2860</name>
</gene>
<reference evidence="4 5" key="1">
    <citation type="submission" date="2016-10" db="EMBL/GenBank/DDBJ databases">
        <authorList>
            <person name="de Groot N.N."/>
        </authorList>
    </citation>
    <scope>NUCLEOTIDE SEQUENCE [LARGE SCALE GENOMIC DNA]</scope>
    <source>
        <strain evidence="4 5">CGMCC 1.5070</strain>
    </source>
</reference>
<dbReference type="Pfam" id="PF26353">
    <property type="entry name" value="YhfM"/>
    <property type="match status" value="1"/>
</dbReference>
<dbReference type="STRING" id="474960.SAMN05216180_2860"/>
<feature type="chain" id="PRO_5039012034" description="YhfM-like domain-containing protein" evidence="2">
    <location>
        <begin position="24"/>
        <end position="206"/>
    </location>
</feature>
<feature type="domain" description="YhfM-like" evidence="3">
    <location>
        <begin position="90"/>
        <end position="205"/>
    </location>
</feature>
<dbReference type="RefSeq" id="WP_092756377.1">
    <property type="nucleotide sequence ID" value="NZ_FOCG01000004.1"/>
</dbReference>
<dbReference type="Proteomes" id="UP000199158">
    <property type="component" value="Unassembled WGS sequence"/>
</dbReference>
<sequence length="206" mass="23010">MKKLELILIATAFLLTACGATQKVPSSALNLTNQNSSSDINSFVEPVQTSSSDSSQPTNLDELAKLSSAMEGQLSTIDDFATSPKNKNDEVKEYLVQITTTKDKLCWETADPSVAQEVINILNKKDREYHTLHIAESNYSVNIRQGAETKSYFLWLYFGEESTAILQNKERTSITDDNGDTIVQDEIWSIPIKESNQLRQLLKEIA</sequence>
<dbReference type="PROSITE" id="PS51257">
    <property type="entry name" value="PROKAR_LIPOPROTEIN"/>
    <property type="match status" value="1"/>
</dbReference>
<name>A0A1H8E2J0_9FIRM</name>
<keyword evidence="5" id="KW-1185">Reference proteome</keyword>
<dbReference type="AlphaFoldDB" id="A0A1H8E2J0"/>